<sequence length="56" mass="6854">MNSLTAKERDDLEQIFAQIQIARFNFNIWNYYKILNKKGQLAIRLLKFKSKRLFFK</sequence>
<gene>
    <name evidence="1" type="ORF">CIGN_0752</name>
</gene>
<proteinExistence type="predicted"/>
<accession>A0A381D8Z6</accession>
<keyword evidence="2" id="KW-1185">Reference proteome</keyword>
<evidence type="ECO:0000313" key="2">
    <source>
        <dbReference type="Proteomes" id="UP000194309"/>
    </source>
</evidence>
<accession>A0A1X9SS33</accession>
<name>A0A1X9SS33_9BACT</name>
<organism evidence="1 2">
    <name type="scientific">Campylobacter devanensis</name>
    <dbReference type="NCBI Taxonomy" id="3161138"/>
    <lineage>
        <taxon>Bacteria</taxon>
        <taxon>Pseudomonadati</taxon>
        <taxon>Campylobacterota</taxon>
        <taxon>Epsilonproteobacteria</taxon>
        <taxon>Campylobacterales</taxon>
        <taxon>Campylobacteraceae</taxon>
        <taxon>Campylobacter</taxon>
    </lineage>
</organism>
<reference evidence="1 2" key="1">
    <citation type="journal article" date="2017" name="Genome Biol. Evol.">
        <title>Comparative Genomic Analysis Identifies a Campylobacter Clade Deficient in Selenium Metabolism.</title>
        <authorList>
            <person name="Miller W.G."/>
            <person name="Yee E."/>
            <person name="Lopes B.S."/>
            <person name="Chapman M.H."/>
            <person name="Huynh S."/>
            <person name="Bono J.L."/>
            <person name="Parker C.T."/>
            <person name="Strachan N.J.C."/>
            <person name="Forbes K.J."/>
        </authorList>
    </citation>
    <scope>NUCLEOTIDE SEQUENCE [LARGE SCALE GENOMIC DNA]</scope>
    <source>
        <strain evidence="1 2">NCTC 13003</strain>
    </source>
</reference>
<dbReference type="STRING" id="1660064.CIGN_0752"/>
<dbReference type="AlphaFoldDB" id="A0A1X9SS33"/>
<dbReference type="EMBL" id="CP018788">
    <property type="protein sequence ID" value="ARQ99041.1"/>
    <property type="molecule type" value="Genomic_DNA"/>
</dbReference>
<dbReference type="Proteomes" id="UP000194309">
    <property type="component" value="Chromosome"/>
</dbReference>
<protein>
    <submittedName>
        <fullName evidence="1">Uncharacterized protein</fullName>
    </submittedName>
</protein>
<evidence type="ECO:0000313" key="1">
    <source>
        <dbReference type="EMBL" id="ARQ99041.1"/>
    </source>
</evidence>
<dbReference type="KEGG" id="cdev:CIGN_0752"/>